<reference evidence="2" key="1">
    <citation type="journal article" date="2016" name="Proc. Natl. Acad. Sci. U.S.A.">
        <title>Chromosome-level assembly of Arabidopsis thaliana Ler reveals the extent of translocation and inversion polymorphisms.</title>
        <authorList>
            <person name="Zapata L."/>
            <person name="Ding J."/>
            <person name="Willing E.M."/>
            <person name="Hartwig B."/>
            <person name="Bezdan D."/>
            <person name="Jiao W.B."/>
            <person name="Patel V."/>
            <person name="Velikkakam James G."/>
            <person name="Koornneef M."/>
            <person name="Ossowski S."/>
            <person name="Schneeberger K."/>
        </authorList>
    </citation>
    <scope>NUCLEOTIDE SEQUENCE [LARGE SCALE GENOMIC DNA]</scope>
    <source>
        <strain evidence="2">cv. Landsberg erecta</strain>
    </source>
</reference>
<gene>
    <name evidence="1" type="ordered locus">AXX17_At1g18230</name>
</gene>
<sequence length="76" mass="8925">MQRLKQQQQQQQQQQQVMMQQALMQQQSLYHPGLLAPPQVCSILLPFPCSIWVSRLFFPSSISLVFLSFLLYKVQD</sequence>
<protein>
    <submittedName>
        <fullName evidence="1">UBP1B</fullName>
    </submittedName>
</protein>
<dbReference type="EMBL" id="LUHQ01000001">
    <property type="protein sequence ID" value="OAP15370.1"/>
    <property type="molecule type" value="Genomic_DNA"/>
</dbReference>
<dbReference type="AlphaFoldDB" id="A0A178WA95"/>
<evidence type="ECO:0000313" key="1">
    <source>
        <dbReference type="EMBL" id="OAP15370.1"/>
    </source>
</evidence>
<name>A0A178WA95_ARATH</name>
<evidence type="ECO:0000313" key="2">
    <source>
        <dbReference type="Proteomes" id="UP000078284"/>
    </source>
</evidence>
<accession>A0A178WA95</accession>
<organism evidence="1 2">
    <name type="scientific">Arabidopsis thaliana</name>
    <name type="common">Mouse-ear cress</name>
    <dbReference type="NCBI Taxonomy" id="3702"/>
    <lineage>
        <taxon>Eukaryota</taxon>
        <taxon>Viridiplantae</taxon>
        <taxon>Streptophyta</taxon>
        <taxon>Embryophyta</taxon>
        <taxon>Tracheophyta</taxon>
        <taxon>Spermatophyta</taxon>
        <taxon>Magnoliopsida</taxon>
        <taxon>eudicotyledons</taxon>
        <taxon>Gunneridae</taxon>
        <taxon>Pentapetalae</taxon>
        <taxon>rosids</taxon>
        <taxon>malvids</taxon>
        <taxon>Brassicales</taxon>
        <taxon>Brassicaceae</taxon>
        <taxon>Camelineae</taxon>
        <taxon>Arabidopsis</taxon>
    </lineage>
</organism>
<dbReference type="Proteomes" id="UP000078284">
    <property type="component" value="Chromosome 1"/>
</dbReference>
<proteinExistence type="predicted"/>
<comment type="caution">
    <text evidence="1">The sequence shown here is derived from an EMBL/GenBank/DDBJ whole genome shotgun (WGS) entry which is preliminary data.</text>
</comment>